<proteinExistence type="predicted"/>
<name>A0A6G0TC64_APHGL</name>
<evidence type="ECO:0000256" key="3">
    <source>
        <dbReference type="ARBA" id="ARBA00022833"/>
    </source>
</evidence>
<evidence type="ECO:0000256" key="2">
    <source>
        <dbReference type="ARBA" id="ARBA00022771"/>
    </source>
</evidence>
<sequence length="203" mass="23580">MAEMKILGETKLIYGGFIYVRSKLPTNGKTYWECNKLRRKECRSRIITAFDISENKNYFIRKPTLDNHNHGPNQEECELEMFKYYLKRKAEGQPQIPPAQILRTEMAGLSDGVLSQLPNSDNLKKSKRQVQRKNLLSNPKTLSHLGTLPNQYQKTNTGKKILIYNSFDDNFVNEGKVVVFTTRRNLKLLARSNCWFLEGTFKV</sequence>
<comment type="caution">
    <text evidence="5">The sequence shown here is derived from an EMBL/GenBank/DDBJ whole genome shotgun (WGS) entry which is preliminary data.</text>
</comment>
<dbReference type="OrthoDB" id="7788516at2759"/>
<evidence type="ECO:0000313" key="5">
    <source>
        <dbReference type="EMBL" id="KAE9528848.1"/>
    </source>
</evidence>
<keyword evidence="3" id="KW-0862">Zinc</keyword>
<dbReference type="Proteomes" id="UP000475862">
    <property type="component" value="Unassembled WGS sequence"/>
</dbReference>
<dbReference type="EMBL" id="VYZN01000048">
    <property type="protein sequence ID" value="KAE9528848.1"/>
    <property type="molecule type" value="Genomic_DNA"/>
</dbReference>
<organism evidence="5 6">
    <name type="scientific">Aphis glycines</name>
    <name type="common">Soybean aphid</name>
    <dbReference type="NCBI Taxonomy" id="307491"/>
    <lineage>
        <taxon>Eukaryota</taxon>
        <taxon>Metazoa</taxon>
        <taxon>Ecdysozoa</taxon>
        <taxon>Arthropoda</taxon>
        <taxon>Hexapoda</taxon>
        <taxon>Insecta</taxon>
        <taxon>Pterygota</taxon>
        <taxon>Neoptera</taxon>
        <taxon>Paraneoptera</taxon>
        <taxon>Hemiptera</taxon>
        <taxon>Sternorrhyncha</taxon>
        <taxon>Aphidomorpha</taxon>
        <taxon>Aphidoidea</taxon>
        <taxon>Aphididae</taxon>
        <taxon>Aphidini</taxon>
        <taxon>Aphis</taxon>
        <taxon>Aphis</taxon>
    </lineage>
</organism>
<dbReference type="AlphaFoldDB" id="A0A6G0TC64"/>
<evidence type="ECO:0000256" key="1">
    <source>
        <dbReference type="ARBA" id="ARBA00022723"/>
    </source>
</evidence>
<keyword evidence="1" id="KW-0479">Metal-binding</keyword>
<dbReference type="Pfam" id="PF04500">
    <property type="entry name" value="FLYWCH"/>
    <property type="match status" value="1"/>
</dbReference>
<protein>
    <recommendedName>
        <fullName evidence="4">FLYWCH-type domain-containing protein</fullName>
    </recommendedName>
</protein>
<feature type="domain" description="FLYWCH-type" evidence="4">
    <location>
        <begin position="8"/>
        <end position="70"/>
    </location>
</feature>
<dbReference type="InterPro" id="IPR007588">
    <property type="entry name" value="Znf_FLYWCH"/>
</dbReference>
<evidence type="ECO:0000259" key="4">
    <source>
        <dbReference type="Pfam" id="PF04500"/>
    </source>
</evidence>
<keyword evidence="2" id="KW-0863">Zinc-finger</keyword>
<evidence type="ECO:0000313" key="6">
    <source>
        <dbReference type="Proteomes" id="UP000475862"/>
    </source>
</evidence>
<reference evidence="5 6" key="1">
    <citation type="submission" date="2019-08" db="EMBL/GenBank/DDBJ databases">
        <title>The genome of the soybean aphid Biotype 1, its phylome, world population structure and adaptation to the North American continent.</title>
        <authorList>
            <person name="Giordano R."/>
            <person name="Donthu R.K."/>
            <person name="Hernandez A.G."/>
            <person name="Wright C.L."/>
            <person name="Zimin A.V."/>
        </authorList>
    </citation>
    <scope>NUCLEOTIDE SEQUENCE [LARGE SCALE GENOMIC DNA]</scope>
    <source>
        <tissue evidence="5">Whole aphids</tissue>
    </source>
</reference>
<dbReference type="Gene3D" id="2.20.25.240">
    <property type="match status" value="1"/>
</dbReference>
<keyword evidence="6" id="KW-1185">Reference proteome</keyword>
<dbReference type="GO" id="GO:0008270">
    <property type="term" value="F:zinc ion binding"/>
    <property type="evidence" value="ECO:0007669"/>
    <property type="project" value="UniProtKB-KW"/>
</dbReference>
<gene>
    <name evidence="5" type="ORF">AGLY_012423</name>
</gene>
<accession>A0A6G0TC64</accession>